<dbReference type="Proteomes" id="UP000596742">
    <property type="component" value="Unassembled WGS sequence"/>
</dbReference>
<organism evidence="3 4">
    <name type="scientific">Mytilus galloprovincialis</name>
    <name type="common">Mediterranean mussel</name>
    <dbReference type="NCBI Taxonomy" id="29158"/>
    <lineage>
        <taxon>Eukaryota</taxon>
        <taxon>Metazoa</taxon>
        <taxon>Spiralia</taxon>
        <taxon>Lophotrochozoa</taxon>
        <taxon>Mollusca</taxon>
        <taxon>Bivalvia</taxon>
        <taxon>Autobranchia</taxon>
        <taxon>Pteriomorphia</taxon>
        <taxon>Mytilida</taxon>
        <taxon>Mytiloidea</taxon>
        <taxon>Mytilidae</taxon>
        <taxon>Mytilinae</taxon>
        <taxon>Mytilus</taxon>
    </lineage>
</organism>
<comment type="caution">
    <text evidence="3">The sequence shown here is derived from an EMBL/GenBank/DDBJ whole genome shotgun (WGS) entry which is preliminary data.</text>
</comment>
<dbReference type="PANTHER" id="PTHR19446">
    <property type="entry name" value="REVERSE TRANSCRIPTASES"/>
    <property type="match status" value="1"/>
</dbReference>
<dbReference type="InterPro" id="IPR000477">
    <property type="entry name" value="RT_dom"/>
</dbReference>
<feature type="compositionally biased region" description="Basic and acidic residues" evidence="1">
    <location>
        <begin position="1"/>
        <end position="34"/>
    </location>
</feature>
<keyword evidence="4" id="KW-1185">Reference proteome</keyword>
<accession>A0A8B6C821</accession>
<feature type="domain" description="Reverse transcriptase" evidence="2">
    <location>
        <begin position="193"/>
        <end position="475"/>
    </location>
</feature>
<dbReference type="OrthoDB" id="6114255at2759"/>
<evidence type="ECO:0000259" key="2">
    <source>
        <dbReference type="PROSITE" id="PS50878"/>
    </source>
</evidence>
<name>A0A8B6C821_MYTGA</name>
<dbReference type="Pfam" id="PF00078">
    <property type="entry name" value="RVT_1"/>
    <property type="match status" value="1"/>
</dbReference>
<reference evidence="3" key="1">
    <citation type="submission" date="2018-11" db="EMBL/GenBank/DDBJ databases">
        <authorList>
            <person name="Alioto T."/>
            <person name="Alioto T."/>
        </authorList>
    </citation>
    <scope>NUCLEOTIDE SEQUENCE</scope>
</reference>
<evidence type="ECO:0000313" key="3">
    <source>
        <dbReference type="EMBL" id="VDI01399.1"/>
    </source>
</evidence>
<protein>
    <recommendedName>
        <fullName evidence="2">Reverse transcriptase domain-containing protein</fullName>
    </recommendedName>
</protein>
<dbReference type="EMBL" id="UYJE01001351">
    <property type="protein sequence ID" value="VDI01399.1"/>
    <property type="molecule type" value="Genomic_DNA"/>
</dbReference>
<sequence>MDRFGADEKEVVRREGQKNRRESKIAKMRKDLRQLKKRYNQASEDEKPALSELRDTIRKKLKITRRAERTRKRRKKREKARAQFTSDPFQFTSRLLGKKGSGQLKASKEEVEEYLREMHSDPKREDELPDIEQLIRPEDPEQVFDESPPKLKEVVDVIKKGRAASAPGPNGVPYKVYKNCQRITRRLWKLIRVIWRRGRLAESWHKAEGCFIPKEEKSETLKQFRTISLLNVEGKIFLAILAKRMTNYMLSNEYIDIAVQKGGVPGVSGCIEHTSVLSQIIREAKDSKGELAVVWLDLANAYGTVPHKLVELMLERYHVPDGVKRADKRVLQPSAAEIYRWDFTTSWQRLEVGIVTGCTISVILFSAAMNMIVKSVEKKSRGPWMKSGVRQPPGRAFMDDMTISTKTVIEARWTLQELDKMITWARMKVKPSKSRSLVVKNGKVKEERFKIGDEIIPTVSEKPVKCLGKWFNNTLSDKLNVEDTYKQLDDWLKAVDKSGLPGKYKAWIYQHGILPRLLWPLLVYDVPMTTVEGMERISNSYLRRWLGVPRSFSSVGLYSLGTKLQLPLKSITEEFKVTKVRQHLTLKNSRDEKVRSAKVEIRTGRKWSTKKTIEDAESRLKHSEIVGRVAVGRQGLDVTPTAKWRTATVEEKRHLVQKEVRSMEEESRMVKAVSMKKQGSWLKTGREQDSRS</sequence>
<feature type="region of interest" description="Disordered" evidence="1">
    <location>
        <begin position="1"/>
        <end position="51"/>
    </location>
</feature>
<gene>
    <name evidence="3" type="ORF">MGAL_10B045531</name>
</gene>
<dbReference type="CDD" id="cd01650">
    <property type="entry name" value="RT_nLTR_like"/>
    <property type="match status" value="1"/>
</dbReference>
<dbReference type="PROSITE" id="PS50878">
    <property type="entry name" value="RT_POL"/>
    <property type="match status" value="1"/>
</dbReference>
<dbReference type="AlphaFoldDB" id="A0A8B6C821"/>
<evidence type="ECO:0000313" key="4">
    <source>
        <dbReference type="Proteomes" id="UP000596742"/>
    </source>
</evidence>
<evidence type="ECO:0000256" key="1">
    <source>
        <dbReference type="SAM" id="MobiDB-lite"/>
    </source>
</evidence>
<proteinExistence type="predicted"/>
<feature type="region of interest" description="Disordered" evidence="1">
    <location>
        <begin position="667"/>
        <end position="692"/>
    </location>
</feature>